<evidence type="ECO:0000313" key="1">
    <source>
        <dbReference type="EMBL" id="KAE8953377.1"/>
    </source>
</evidence>
<dbReference type="AlphaFoldDB" id="A0A6A3GA80"/>
<organism evidence="1 2">
    <name type="scientific">Phytophthora rubi</name>
    <dbReference type="NCBI Taxonomy" id="129364"/>
    <lineage>
        <taxon>Eukaryota</taxon>
        <taxon>Sar</taxon>
        <taxon>Stramenopiles</taxon>
        <taxon>Oomycota</taxon>
        <taxon>Peronosporomycetes</taxon>
        <taxon>Peronosporales</taxon>
        <taxon>Peronosporaceae</taxon>
        <taxon>Phytophthora</taxon>
    </lineage>
</organism>
<reference evidence="1 2" key="1">
    <citation type="submission" date="2018-09" db="EMBL/GenBank/DDBJ databases">
        <title>Genomic investigation of the strawberry pathogen Phytophthora fragariae indicates pathogenicity is determined by transcriptional variation in three key races.</title>
        <authorList>
            <person name="Adams T.M."/>
            <person name="Armitage A.D."/>
            <person name="Sobczyk M.K."/>
            <person name="Bates H.J."/>
            <person name="Dunwell J.M."/>
            <person name="Nellist C.F."/>
            <person name="Harrison R.J."/>
        </authorList>
    </citation>
    <scope>NUCLEOTIDE SEQUENCE [LARGE SCALE GENOMIC DNA]</scope>
    <source>
        <strain evidence="1 2">SCRP324</strain>
    </source>
</reference>
<dbReference type="EMBL" id="QXFU01010642">
    <property type="protein sequence ID" value="KAE8953377.1"/>
    <property type="molecule type" value="Genomic_DNA"/>
</dbReference>
<name>A0A6A3GA80_9STRA</name>
<evidence type="ECO:0000313" key="2">
    <source>
        <dbReference type="Proteomes" id="UP000435112"/>
    </source>
</evidence>
<comment type="caution">
    <text evidence="1">The sequence shown here is derived from an EMBL/GenBank/DDBJ whole genome shotgun (WGS) entry which is preliminary data.</text>
</comment>
<proteinExistence type="predicted"/>
<dbReference type="Proteomes" id="UP000435112">
    <property type="component" value="Unassembled WGS sequence"/>
</dbReference>
<protein>
    <submittedName>
        <fullName evidence="1">Uncharacterized protein</fullName>
    </submittedName>
</protein>
<gene>
    <name evidence="1" type="ORF">PR002_g32406</name>
</gene>
<accession>A0A6A3GA80</accession>
<sequence length="91" mass="10202">MEDIPDVVKEYEVTLALIFDDSSSEDDHDLVSFIAHEYPRHESLSNDDAMDRRLSAQRLRCARPSASSSLRSLPDATALTVGECNFERGVM</sequence>